<comment type="caution">
    <text evidence="1">The sequence shown here is derived from an EMBL/GenBank/DDBJ whole genome shotgun (WGS) entry which is preliminary data.</text>
</comment>
<sequence>MQRLLAAKSKWVAASASILLVAARGNKSSLALGSPATSTPVWRSPKSATSITRIPWPAAHTSFAGRQQPHPLTSAIAVRILELEETSSSSYFNPSREQMGTVVGEAGQFRIIRVRLVMTPPTNRAPK</sequence>
<accession>A0A5J5EJL0</accession>
<evidence type="ECO:0000313" key="1">
    <source>
        <dbReference type="EMBL" id="KAA8894898.1"/>
    </source>
</evidence>
<reference evidence="1 2" key="1">
    <citation type="submission" date="2019-09" db="EMBL/GenBank/DDBJ databases">
        <title>Draft genome of the ectomycorrhizal ascomycete Sphaerosporella brunnea.</title>
        <authorList>
            <consortium name="DOE Joint Genome Institute"/>
            <person name="Benucci G.M."/>
            <person name="Marozzi G."/>
            <person name="Antonielli L."/>
            <person name="Sanchez S."/>
            <person name="Marco P."/>
            <person name="Wang X."/>
            <person name="Falini L.B."/>
            <person name="Barry K."/>
            <person name="Haridas S."/>
            <person name="Lipzen A."/>
            <person name="Labutti K."/>
            <person name="Grigoriev I.V."/>
            <person name="Murat C."/>
            <person name="Martin F."/>
            <person name="Albertini E."/>
            <person name="Donnini D."/>
            <person name="Bonito G."/>
        </authorList>
    </citation>
    <scope>NUCLEOTIDE SEQUENCE [LARGE SCALE GENOMIC DNA]</scope>
    <source>
        <strain evidence="1 2">Sb_GMNB300</strain>
    </source>
</reference>
<proteinExistence type="predicted"/>
<organism evidence="1 2">
    <name type="scientific">Sphaerosporella brunnea</name>
    <dbReference type="NCBI Taxonomy" id="1250544"/>
    <lineage>
        <taxon>Eukaryota</taxon>
        <taxon>Fungi</taxon>
        <taxon>Dikarya</taxon>
        <taxon>Ascomycota</taxon>
        <taxon>Pezizomycotina</taxon>
        <taxon>Pezizomycetes</taxon>
        <taxon>Pezizales</taxon>
        <taxon>Pyronemataceae</taxon>
        <taxon>Sphaerosporella</taxon>
    </lineage>
</organism>
<dbReference type="EMBL" id="VXIS01000303">
    <property type="protein sequence ID" value="KAA8894898.1"/>
    <property type="molecule type" value="Genomic_DNA"/>
</dbReference>
<gene>
    <name evidence="1" type="ORF">FN846DRAFT_972062</name>
</gene>
<dbReference type="Proteomes" id="UP000326924">
    <property type="component" value="Unassembled WGS sequence"/>
</dbReference>
<keyword evidence="2" id="KW-1185">Reference proteome</keyword>
<name>A0A5J5EJL0_9PEZI</name>
<dbReference type="AlphaFoldDB" id="A0A5J5EJL0"/>
<evidence type="ECO:0000313" key="2">
    <source>
        <dbReference type="Proteomes" id="UP000326924"/>
    </source>
</evidence>
<protein>
    <submittedName>
        <fullName evidence="1">Uncharacterized protein</fullName>
    </submittedName>
</protein>
<dbReference type="InParanoid" id="A0A5J5EJL0"/>